<dbReference type="EMBL" id="CACSIO010000062">
    <property type="protein sequence ID" value="CAA0125627.1"/>
    <property type="molecule type" value="Genomic_DNA"/>
</dbReference>
<dbReference type="SUPFAM" id="SSF46785">
    <property type="entry name" value="Winged helix' DNA-binding domain"/>
    <property type="match status" value="1"/>
</dbReference>
<evidence type="ECO:0000259" key="1">
    <source>
        <dbReference type="PROSITE" id="PS50995"/>
    </source>
</evidence>
<evidence type="ECO:0000313" key="3">
    <source>
        <dbReference type="Proteomes" id="UP000441399"/>
    </source>
</evidence>
<gene>
    <name evidence="2" type="ORF">OPDIPICF_03512</name>
</gene>
<dbReference type="GO" id="GO:0003700">
    <property type="term" value="F:DNA-binding transcription factor activity"/>
    <property type="evidence" value="ECO:0007669"/>
    <property type="project" value="InterPro"/>
</dbReference>
<dbReference type="SMART" id="SM00347">
    <property type="entry name" value="HTH_MARR"/>
    <property type="match status" value="1"/>
</dbReference>
<dbReference type="AlphaFoldDB" id="A0A5S9QZ66"/>
<dbReference type="GO" id="GO:0006950">
    <property type="term" value="P:response to stress"/>
    <property type="evidence" value="ECO:0007669"/>
    <property type="project" value="TreeGrafter"/>
</dbReference>
<dbReference type="PRINTS" id="PR00598">
    <property type="entry name" value="HTHMARR"/>
</dbReference>
<dbReference type="InterPro" id="IPR036390">
    <property type="entry name" value="WH_DNA-bd_sf"/>
</dbReference>
<dbReference type="Pfam" id="PF01047">
    <property type="entry name" value="MarR"/>
    <property type="match status" value="1"/>
</dbReference>
<accession>A0A5S9QZ66</accession>
<dbReference type="InterPro" id="IPR036388">
    <property type="entry name" value="WH-like_DNA-bd_sf"/>
</dbReference>
<feature type="domain" description="HTH marR-type" evidence="1">
    <location>
        <begin position="5"/>
        <end position="140"/>
    </location>
</feature>
<dbReference type="Gene3D" id="1.10.10.10">
    <property type="entry name" value="Winged helix-like DNA-binding domain superfamily/Winged helix DNA-binding domain"/>
    <property type="match status" value="1"/>
</dbReference>
<keyword evidence="3" id="KW-1185">Reference proteome</keyword>
<dbReference type="InterPro" id="IPR039422">
    <property type="entry name" value="MarR/SlyA-like"/>
</dbReference>
<proteinExistence type="predicted"/>
<name>A0A5S9QZ66_9GAMM</name>
<evidence type="ECO:0000313" key="2">
    <source>
        <dbReference type="EMBL" id="CAA0125627.1"/>
    </source>
</evidence>
<dbReference type="Proteomes" id="UP000441399">
    <property type="component" value="Unassembled WGS sequence"/>
</dbReference>
<reference evidence="2 3" key="1">
    <citation type="submission" date="2019-11" db="EMBL/GenBank/DDBJ databases">
        <authorList>
            <person name="Holert J."/>
        </authorList>
    </citation>
    <scope>NUCLEOTIDE SEQUENCE [LARGE SCALE GENOMIC DNA]</scope>
    <source>
        <strain evidence="2">SB11_3</strain>
    </source>
</reference>
<dbReference type="PANTHER" id="PTHR33164:SF57">
    <property type="entry name" value="MARR-FAMILY TRANSCRIPTIONAL REGULATOR"/>
    <property type="match status" value="1"/>
</dbReference>
<dbReference type="PROSITE" id="PS50995">
    <property type="entry name" value="HTH_MARR_2"/>
    <property type="match status" value="1"/>
</dbReference>
<organism evidence="2 3">
    <name type="scientific">BD1-7 clade bacterium</name>
    <dbReference type="NCBI Taxonomy" id="2029982"/>
    <lineage>
        <taxon>Bacteria</taxon>
        <taxon>Pseudomonadati</taxon>
        <taxon>Pseudomonadota</taxon>
        <taxon>Gammaproteobacteria</taxon>
        <taxon>Cellvibrionales</taxon>
        <taxon>Spongiibacteraceae</taxon>
        <taxon>BD1-7 clade</taxon>
    </lineage>
</organism>
<dbReference type="PANTHER" id="PTHR33164">
    <property type="entry name" value="TRANSCRIPTIONAL REGULATOR, MARR FAMILY"/>
    <property type="match status" value="1"/>
</dbReference>
<protein>
    <submittedName>
        <fullName evidence="2">Putative HTH-type transcriptional regulator</fullName>
    </submittedName>
</protein>
<dbReference type="InterPro" id="IPR000835">
    <property type="entry name" value="HTH_MarR-typ"/>
</dbReference>
<sequence>MNHNKNELAQILLLMLRDYNTRASELLAPRGFGDIKPKHSSVLMHLGNFGPSRINDLAKSASIRPQSMVKIIDELENEGYVTREPDPQDSRAKLVSFTEKGQNVITAFAEITESIWDDYADIVGEDVFTSALDCLNTLTR</sequence>
<dbReference type="OrthoDB" id="3215377at2"/>